<proteinExistence type="inferred from homology"/>
<dbReference type="Gene3D" id="3.10.105.10">
    <property type="entry name" value="Dipeptide-binding Protein, Domain 3"/>
    <property type="match status" value="1"/>
</dbReference>
<feature type="domain" description="Solute-binding protein family 5" evidence="6">
    <location>
        <begin position="72"/>
        <end position="429"/>
    </location>
</feature>
<dbReference type="PANTHER" id="PTHR30290:SF10">
    <property type="entry name" value="PERIPLASMIC OLIGOPEPTIDE-BINDING PROTEIN-RELATED"/>
    <property type="match status" value="1"/>
</dbReference>
<dbReference type="Gene3D" id="3.40.190.10">
    <property type="entry name" value="Periplasmic binding protein-like II"/>
    <property type="match status" value="1"/>
</dbReference>
<keyword evidence="8" id="KW-1185">Reference proteome</keyword>
<evidence type="ECO:0000313" key="7">
    <source>
        <dbReference type="EMBL" id="RMX07732.1"/>
    </source>
</evidence>
<dbReference type="InterPro" id="IPR030678">
    <property type="entry name" value="Peptide/Ni-bd"/>
</dbReference>
<feature type="chain" id="PRO_5017939526" evidence="5">
    <location>
        <begin position="26"/>
        <end position="543"/>
    </location>
</feature>
<reference evidence="7 8" key="1">
    <citation type="submission" date="2018-10" db="EMBL/GenBank/DDBJ databases">
        <title>Draft genome of Cortibacter populi DSM10536.</title>
        <authorList>
            <person name="Bernier A.-M."/>
            <person name="Bernard K."/>
        </authorList>
    </citation>
    <scope>NUCLEOTIDE SEQUENCE [LARGE SCALE GENOMIC DNA]</scope>
    <source>
        <strain evidence="7 8">DSM 105136</strain>
    </source>
</reference>
<organism evidence="7 8">
    <name type="scientific">Corticibacter populi</name>
    <dbReference type="NCBI Taxonomy" id="1550736"/>
    <lineage>
        <taxon>Bacteria</taxon>
        <taxon>Pseudomonadati</taxon>
        <taxon>Pseudomonadota</taxon>
        <taxon>Betaproteobacteria</taxon>
        <taxon>Burkholderiales</taxon>
        <taxon>Comamonadaceae</taxon>
        <taxon>Corticibacter</taxon>
    </lineage>
</organism>
<dbReference type="EMBL" id="RDQO01000001">
    <property type="protein sequence ID" value="RMX07732.1"/>
    <property type="molecule type" value="Genomic_DNA"/>
</dbReference>
<dbReference type="PANTHER" id="PTHR30290">
    <property type="entry name" value="PERIPLASMIC BINDING COMPONENT OF ABC TRANSPORTER"/>
    <property type="match status" value="1"/>
</dbReference>
<dbReference type="InterPro" id="IPR039424">
    <property type="entry name" value="SBP_5"/>
</dbReference>
<evidence type="ECO:0000313" key="8">
    <source>
        <dbReference type="Proteomes" id="UP000278006"/>
    </source>
</evidence>
<gene>
    <name evidence="7" type="ORF">D8I35_00915</name>
</gene>
<dbReference type="RefSeq" id="WP_122225853.1">
    <property type="nucleotide sequence ID" value="NZ_RDQO01000001.1"/>
</dbReference>
<dbReference type="GO" id="GO:0030288">
    <property type="term" value="C:outer membrane-bounded periplasmic space"/>
    <property type="evidence" value="ECO:0007669"/>
    <property type="project" value="UniProtKB-ARBA"/>
</dbReference>
<keyword evidence="4 5" id="KW-0732">Signal</keyword>
<evidence type="ECO:0000256" key="5">
    <source>
        <dbReference type="SAM" id="SignalP"/>
    </source>
</evidence>
<comment type="similarity">
    <text evidence="2">Belongs to the bacterial solute-binding protein 5 family.</text>
</comment>
<evidence type="ECO:0000256" key="3">
    <source>
        <dbReference type="ARBA" id="ARBA00022448"/>
    </source>
</evidence>
<comment type="subcellular location">
    <subcellularLocation>
        <location evidence="1">Cell envelope</location>
    </subcellularLocation>
</comment>
<feature type="signal peptide" evidence="5">
    <location>
        <begin position="1"/>
        <end position="25"/>
    </location>
</feature>
<name>A0A3M6QYY9_9BURK</name>
<dbReference type="Proteomes" id="UP000278006">
    <property type="component" value="Unassembled WGS sequence"/>
</dbReference>
<dbReference type="Pfam" id="PF00496">
    <property type="entry name" value="SBP_bac_5"/>
    <property type="match status" value="1"/>
</dbReference>
<evidence type="ECO:0000256" key="4">
    <source>
        <dbReference type="ARBA" id="ARBA00022729"/>
    </source>
</evidence>
<dbReference type="PIRSF" id="PIRSF002741">
    <property type="entry name" value="MppA"/>
    <property type="match status" value="1"/>
</dbReference>
<evidence type="ECO:0000256" key="2">
    <source>
        <dbReference type="ARBA" id="ARBA00005695"/>
    </source>
</evidence>
<dbReference type="GO" id="GO:0015833">
    <property type="term" value="P:peptide transport"/>
    <property type="evidence" value="ECO:0007669"/>
    <property type="project" value="TreeGrafter"/>
</dbReference>
<comment type="caution">
    <text evidence="7">The sequence shown here is derived from an EMBL/GenBank/DDBJ whole genome shotgun (WGS) entry which is preliminary data.</text>
</comment>
<evidence type="ECO:0000256" key="1">
    <source>
        <dbReference type="ARBA" id="ARBA00004196"/>
    </source>
</evidence>
<protein>
    <submittedName>
        <fullName evidence="7">ABC transporter substrate-binding protein</fullName>
    </submittedName>
</protein>
<dbReference type="SUPFAM" id="SSF53850">
    <property type="entry name" value="Periplasmic binding protein-like II"/>
    <property type="match status" value="1"/>
</dbReference>
<keyword evidence="3" id="KW-0813">Transport</keyword>
<evidence type="ECO:0000259" key="6">
    <source>
        <dbReference type="Pfam" id="PF00496"/>
    </source>
</evidence>
<dbReference type="GO" id="GO:0043190">
    <property type="term" value="C:ATP-binding cassette (ABC) transporter complex"/>
    <property type="evidence" value="ECO:0007669"/>
    <property type="project" value="InterPro"/>
</dbReference>
<accession>A0A3M6QYY9</accession>
<sequence length="543" mass="60729">MAFPAKWMAYGLAAFGLLAGVPATATTQDDKDTLVYLHSIEPKTFYQWWTQAEYPRRQLLDSLVFLDEKQQLQPWLATAWKQDGTVWTFTLRDDVVFTDGSRLDAATVAKNFDFWLKISTSVPDSFFKEAKVIDARTVEFHTTVPQPWLADLLSSPAFGINSAASLDRDLKEIGEKPIGSGPFVLKEWKHGEEIVFERNDQYQWGPQGTHGGPAHLKTVRWKFVPDSNARWLALEKGEADLIYEPPSVKWQEAQGKYLTSQRLAPGRNQALSLNVEAGPFTDKRVRQAFAYASNRQQIAQSVFRGAVPYEGNGAYSKTTQDYLDLDDQYAHDPARAAALLEEAGYGRLNAEGYRIDKDGKVLEIVFPLYPTVVNPEGVIAAQALQAEVKKVGIKLNTFVLTQTELAAGRYTKADEYDIVQGYWTWYAPTVLSINYRPAGENTSTATIYGRQQLNQFAADNGNPNPHNRVRSADWQLQEAIIAAHEETDPAARAQKLAAIQQHISDEALALGFYASTYNLVGQKYLGGLTHNIFGPQFYAISKN</sequence>
<dbReference type="InterPro" id="IPR000914">
    <property type="entry name" value="SBP_5_dom"/>
</dbReference>
<dbReference type="AlphaFoldDB" id="A0A3M6QYY9"/>
<dbReference type="GO" id="GO:1904680">
    <property type="term" value="F:peptide transmembrane transporter activity"/>
    <property type="evidence" value="ECO:0007669"/>
    <property type="project" value="TreeGrafter"/>
</dbReference>